<feature type="transmembrane region" description="Helical" evidence="1">
    <location>
        <begin position="12"/>
        <end position="37"/>
    </location>
</feature>
<dbReference type="Proteomes" id="UP000244089">
    <property type="component" value="Unassembled WGS sequence"/>
</dbReference>
<keyword evidence="1" id="KW-1133">Transmembrane helix</keyword>
<keyword evidence="1" id="KW-0812">Transmembrane</keyword>
<dbReference type="PANTHER" id="PTHR36305">
    <property type="entry name" value="PHOSPHATIDYLGLYCEROPHOSPHATASE A"/>
    <property type="match status" value="1"/>
</dbReference>
<organism evidence="3 4">
    <name type="scientific">Halanaerobium saccharolyticum</name>
    <dbReference type="NCBI Taxonomy" id="43595"/>
    <lineage>
        <taxon>Bacteria</taxon>
        <taxon>Bacillati</taxon>
        <taxon>Bacillota</taxon>
        <taxon>Clostridia</taxon>
        <taxon>Halanaerobiales</taxon>
        <taxon>Halanaerobiaceae</taxon>
        <taxon>Halanaerobium</taxon>
    </lineage>
</organism>
<accession>A0A2T5RPF1</accession>
<dbReference type="GO" id="GO:0008962">
    <property type="term" value="F:phosphatidylglycerophosphatase activity"/>
    <property type="evidence" value="ECO:0007669"/>
    <property type="project" value="InterPro"/>
</dbReference>
<dbReference type="GO" id="GO:0006629">
    <property type="term" value="P:lipid metabolic process"/>
    <property type="evidence" value="ECO:0007669"/>
    <property type="project" value="InterPro"/>
</dbReference>
<sequence length="146" mass="16033">MLKKINHLLASGFYSGHLPAAPGTWGSLLMVLLLFFFPILNNIYLISALSIGGIAVANFEERQTGIKDDSKIVIDEMAGQLLTFYTLKTSIPVLVGGFILFRVFDITKPWLIDKVQDLPSGWGVMLDDILAGLTSLIILKVIITLI</sequence>
<feature type="transmembrane region" description="Helical" evidence="1">
    <location>
        <begin position="81"/>
        <end position="101"/>
    </location>
</feature>
<evidence type="ECO:0000256" key="1">
    <source>
        <dbReference type="SAM" id="Phobius"/>
    </source>
</evidence>
<evidence type="ECO:0000313" key="4">
    <source>
        <dbReference type="Proteomes" id="UP000244089"/>
    </source>
</evidence>
<evidence type="ECO:0000313" key="3">
    <source>
        <dbReference type="EMBL" id="PTW01706.1"/>
    </source>
</evidence>
<protein>
    <submittedName>
        <fullName evidence="3">Phosphatidylglycerophosphatase A</fullName>
    </submittedName>
</protein>
<comment type="caution">
    <text evidence="3">The sequence shown here is derived from an EMBL/GenBank/DDBJ whole genome shotgun (WGS) entry which is preliminary data.</text>
</comment>
<dbReference type="InterPro" id="IPR036681">
    <property type="entry name" value="PgpA-like_sf"/>
</dbReference>
<dbReference type="AlphaFoldDB" id="A0A2T5RPF1"/>
<gene>
    <name evidence="3" type="ORF">C8C76_10460</name>
</gene>
<dbReference type="InterPro" id="IPR007686">
    <property type="entry name" value="YutG/PgpA"/>
</dbReference>
<evidence type="ECO:0000259" key="2">
    <source>
        <dbReference type="Pfam" id="PF04608"/>
    </source>
</evidence>
<dbReference type="InterPro" id="IPR026037">
    <property type="entry name" value="PgpA"/>
</dbReference>
<dbReference type="EMBL" id="QAXS01000004">
    <property type="protein sequence ID" value="PTW01706.1"/>
    <property type="molecule type" value="Genomic_DNA"/>
</dbReference>
<dbReference type="PANTHER" id="PTHR36305:SF1">
    <property type="entry name" value="PHOSPHATIDYLGLYCEROPHOSPHATASE A"/>
    <property type="match status" value="1"/>
</dbReference>
<dbReference type="Pfam" id="PF04608">
    <property type="entry name" value="PgpA"/>
    <property type="match status" value="1"/>
</dbReference>
<name>A0A2T5RPF1_9FIRM</name>
<keyword evidence="1" id="KW-0472">Membrane</keyword>
<dbReference type="CDD" id="cd06971">
    <property type="entry name" value="PgpA"/>
    <property type="match status" value="1"/>
</dbReference>
<dbReference type="RefSeq" id="WP_108138403.1">
    <property type="nucleotide sequence ID" value="NZ_JBQPXQ010000002.1"/>
</dbReference>
<dbReference type="PIRSF" id="PIRSF006162">
    <property type="entry name" value="PgpA"/>
    <property type="match status" value="1"/>
</dbReference>
<dbReference type="OrthoDB" id="9804091at2"/>
<reference evidence="3 4" key="1">
    <citation type="submission" date="2018-04" db="EMBL/GenBank/DDBJ databases">
        <title>Subsurface microbial communities from deep shales in Ohio and West Virginia, USA.</title>
        <authorList>
            <person name="Wrighton K."/>
        </authorList>
    </citation>
    <scope>NUCLEOTIDE SEQUENCE [LARGE SCALE GENOMIC DNA]</scope>
    <source>
        <strain evidence="3 4">WC1</strain>
    </source>
</reference>
<proteinExistence type="predicted"/>
<dbReference type="SUPFAM" id="SSF101307">
    <property type="entry name" value="YutG-like"/>
    <property type="match status" value="1"/>
</dbReference>
<feature type="transmembrane region" description="Helical" evidence="1">
    <location>
        <begin position="121"/>
        <end position="143"/>
    </location>
</feature>
<feature type="domain" description="YutG/PgpA" evidence="2">
    <location>
        <begin position="9"/>
        <end position="142"/>
    </location>
</feature>